<dbReference type="EMBL" id="JAAIIH010000006">
    <property type="protein sequence ID" value="NMN00472.1"/>
    <property type="molecule type" value="Genomic_DNA"/>
</dbReference>
<reference evidence="2 3" key="1">
    <citation type="submission" date="2020-02" db="EMBL/GenBank/DDBJ databases">
        <title>Characterization of phylogenetic diversity of novel bifidobacterial species isolated in Czech ZOOs.</title>
        <authorList>
            <person name="Lugli G.A."/>
            <person name="Vera N.B."/>
            <person name="Ventura M."/>
        </authorList>
    </citation>
    <scope>NUCLEOTIDE SEQUENCE [LARGE SCALE GENOMIC DNA]</scope>
    <source>
        <strain evidence="2 3">DSM 109958</strain>
    </source>
</reference>
<feature type="region of interest" description="Disordered" evidence="1">
    <location>
        <begin position="1"/>
        <end position="25"/>
    </location>
</feature>
<keyword evidence="3" id="KW-1185">Reference proteome</keyword>
<gene>
    <name evidence="2" type="ORF">G1C96_1051</name>
</gene>
<sequence>MSEREQHEQSTGTGTTAGKEARRSRLADVLANIPPNAPARDLGLLLEGVTSGTPMRIVAEEDLPHSIARPAEVPENWRELADARAKSYGATAEDLAAADAFEHELNEHKAWGLCFFGWSNAAGYGYTDDHDARTEAEDGWDSYAHFAALPFGAQTALAVRALMGDTDADRVSAWHFLKHERHITWDVDYR</sequence>
<evidence type="ECO:0000256" key="1">
    <source>
        <dbReference type="SAM" id="MobiDB-lite"/>
    </source>
</evidence>
<proteinExistence type="predicted"/>
<protein>
    <submittedName>
        <fullName evidence="2">Uncharacterized protein</fullName>
    </submittedName>
</protein>
<name>A0A7Y0HYK4_9BIFI</name>
<dbReference type="AlphaFoldDB" id="A0A7Y0HYK4"/>
<comment type="caution">
    <text evidence="2">The sequence shown here is derived from an EMBL/GenBank/DDBJ whole genome shotgun (WGS) entry which is preliminary data.</text>
</comment>
<dbReference type="RefSeq" id="WP_169275624.1">
    <property type="nucleotide sequence ID" value="NZ_JAAIIH010000006.1"/>
</dbReference>
<dbReference type="Proteomes" id="UP000588277">
    <property type="component" value="Unassembled WGS sequence"/>
</dbReference>
<organism evidence="2 3">
    <name type="scientific">Bifidobacterium moraviense</name>
    <dbReference type="NCBI Taxonomy" id="2675323"/>
    <lineage>
        <taxon>Bacteria</taxon>
        <taxon>Bacillati</taxon>
        <taxon>Actinomycetota</taxon>
        <taxon>Actinomycetes</taxon>
        <taxon>Bifidobacteriales</taxon>
        <taxon>Bifidobacteriaceae</taxon>
        <taxon>Bifidobacterium</taxon>
    </lineage>
</organism>
<accession>A0A7Y0HYK4</accession>
<evidence type="ECO:0000313" key="3">
    <source>
        <dbReference type="Proteomes" id="UP000588277"/>
    </source>
</evidence>
<evidence type="ECO:0000313" key="2">
    <source>
        <dbReference type="EMBL" id="NMN00472.1"/>
    </source>
</evidence>